<evidence type="ECO:0000256" key="3">
    <source>
        <dbReference type="ARBA" id="ARBA00023163"/>
    </source>
</evidence>
<gene>
    <name evidence="5" type="ORF">GN277_03075</name>
</gene>
<dbReference type="GO" id="GO:0003700">
    <property type="term" value="F:DNA-binding transcription factor activity"/>
    <property type="evidence" value="ECO:0007669"/>
    <property type="project" value="InterPro"/>
</dbReference>
<dbReference type="InterPro" id="IPR018060">
    <property type="entry name" value="HTH_AraC"/>
</dbReference>
<dbReference type="SUPFAM" id="SSF46689">
    <property type="entry name" value="Homeodomain-like"/>
    <property type="match status" value="2"/>
</dbReference>
<dbReference type="InterPro" id="IPR009057">
    <property type="entry name" value="Homeodomain-like_sf"/>
</dbReference>
<proteinExistence type="predicted"/>
<dbReference type="Pfam" id="PF12833">
    <property type="entry name" value="HTH_18"/>
    <property type="match status" value="2"/>
</dbReference>
<feature type="domain" description="HTH araC/xylS-type" evidence="4">
    <location>
        <begin position="307"/>
        <end position="405"/>
    </location>
</feature>
<keyword evidence="3" id="KW-0804">Transcription</keyword>
<dbReference type="Gene3D" id="1.10.10.60">
    <property type="entry name" value="Homeodomain-like"/>
    <property type="match status" value="2"/>
</dbReference>
<keyword evidence="6" id="KW-1185">Reference proteome</keyword>
<dbReference type="InterPro" id="IPR037923">
    <property type="entry name" value="HTH-like"/>
</dbReference>
<evidence type="ECO:0000313" key="5">
    <source>
        <dbReference type="EMBL" id="MXP74439.1"/>
    </source>
</evidence>
<comment type="caution">
    <text evidence="5">The sequence shown here is derived from an EMBL/GenBank/DDBJ whole genome shotgun (WGS) entry which is preliminary data.</text>
</comment>
<protein>
    <submittedName>
        <fullName evidence="5">Helix-turn-helix domain-containing protein</fullName>
    </submittedName>
</protein>
<dbReference type="Proteomes" id="UP000460412">
    <property type="component" value="Unassembled WGS sequence"/>
</dbReference>
<dbReference type="RefSeq" id="WP_159749746.1">
    <property type="nucleotide sequence ID" value="NZ_WUQX01000001.1"/>
</dbReference>
<organism evidence="5 6">
    <name type="scientific">Sporofaciens musculi</name>
    <dbReference type="NCBI Taxonomy" id="2681861"/>
    <lineage>
        <taxon>Bacteria</taxon>
        <taxon>Bacillati</taxon>
        <taxon>Bacillota</taxon>
        <taxon>Clostridia</taxon>
        <taxon>Lachnospirales</taxon>
        <taxon>Lachnospiraceae</taxon>
        <taxon>Sporofaciens</taxon>
    </lineage>
</organism>
<sequence length="418" mass="47823">MKNKIRPLCELPRDGIFCGPDKYLKLQKHVISSEMFPVMEFDSYFILVKKGYGNFTINGEEFSVQPGCVSWIQCSQVITICPDFGSQLHLWVCSYDYQLLNYYAFNRISPTTELEVVNNLPVIGPDGAEVEKILHLFEQFHKLSKKNTYGSTVIRSSFLRQIELLYNRFAKGKKATYKFDSFPLSRKTSLYIAAHSTAPLTISDVVKAVCPTTTEASLNHALLVATGLNFNQYLNRLRLAHAMTYFLYDSLSFDYISSISGFNEEITFFRRFKTMTGMTPQTYLNQMLSDGKDGRIYRGTIMSETLIAAISYLYENMTEPIDSKSVTRDLYTSKNILRIQFKSRLNSSYKEILSLFRVRYAESLLTTTNLPIMDIAIESGFGSDRTMARVFFGINGLSPGEFRKQRSIKATQKKSKNR</sequence>
<dbReference type="GO" id="GO:0043565">
    <property type="term" value="F:sequence-specific DNA binding"/>
    <property type="evidence" value="ECO:0007669"/>
    <property type="project" value="InterPro"/>
</dbReference>
<reference evidence="5 6" key="1">
    <citation type="submission" date="2019-12" db="EMBL/GenBank/DDBJ databases">
        <title>Sporaefaciens musculi gen. nov., sp. nov., a novel bacterium isolated from the caecum of an obese mouse.</title>
        <authorList>
            <person name="Rasmussen T.S."/>
            <person name="Streidl T."/>
            <person name="Hitch T.C.A."/>
            <person name="Wortmann E."/>
            <person name="Deptula P."/>
            <person name="Hansen M."/>
            <person name="Nielsen D.S."/>
            <person name="Clavel T."/>
            <person name="Vogensen F.K."/>
        </authorList>
    </citation>
    <scope>NUCLEOTIDE SEQUENCE [LARGE SCALE GENOMIC DNA]</scope>
    <source>
        <strain evidence="5 6">WCA-9-b2</strain>
    </source>
</reference>
<dbReference type="PROSITE" id="PS01124">
    <property type="entry name" value="HTH_ARAC_FAMILY_2"/>
    <property type="match status" value="2"/>
</dbReference>
<evidence type="ECO:0000256" key="1">
    <source>
        <dbReference type="ARBA" id="ARBA00023015"/>
    </source>
</evidence>
<name>A0A7X3SHI0_9FIRM</name>
<evidence type="ECO:0000256" key="2">
    <source>
        <dbReference type="ARBA" id="ARBA00023125"/>
    </source>
</evidence>
<dbReference type="EMBL" id="WUQX01000001">
    <property type="protein sequence ID" value="MXP74439.1"/>
    <property type="molecule type" value="Genomic_DNA"/>
</dbReference>
<dbReference type="SMART" id="SM00342">
    <property type="entry name" value="HTH_ARAC"/>
    <property type="match status" value="2"/>
</dbReference>
<dbReference type="SUPFAM" id="SSF51215">
    <property type="entry name" value="Regulatory protein AraC"/>
    <property type="match status" value="1"/>
</dbReference>
<accession>A0A7X3SHI0</accession>
<dbReference type="PANTHER" id="PTHR43280:SF2">
    <property type="entry name" value="HTH-TYPE TRANSCRIPTIONAL REGULATOR EXSA"/>
    <property type="match status" value="1"/>
</dbReference>
<keyword evidence="1" id="KW-0805">Transcription regulation</keyword>
<feature type="domain" description="HTH araC/xylS-type" evidence="4">
    <location>
        <begin position="186"/>
        <end position="286"/>
    </location>
</feature>
<keyword evidence="2" id="KW-0238">DNA-binding</keyword>
<evidence type="ECO:0000259" key="4">
    <source>
        <dbReference type="PROSITE" id="PS01124"/>
    </source>
</evidence>
<evidence type="ECO:0000313" key="6">
    <source>
        <dbReference type="Proteomes" id="UP000460412"/>
    </source>
</evidence>
<dbReference type="PANTHER" id="PTHR43280">
    <property type="entry name" value="ARAC-FAMILY TRANSCRIPTIONAL REGULATOR"/>
    <property type="match status" value="1"/>
</dbReference>
<dbReference type="AlphaFoldDB" id="A0A7X3SHI0"/>